<dbReference type="GO" id="GO:0050661">
    <property type="term" value="F:NADP binding"/>
    <property type="evidence" value="ECO:0007669"/>
    <property type="project" value="InterPro"/>
</dbReference>
<comment type="caution">
    <text evidence="9">The sequence shown here is derived from an EMBL/GenBank/DDBJ whole genome shotgun (WGS) entry which is preliminary data.</text>
</comment>
<dbReference type="InterPro" id="IPR036291">
    <property type="entry name" value="NAD(P)-bd_dom_sf"/>
</dbReference>
<keyword evidence="4" id="KW-0521">NADP</keyword>
<keyword evidence="3" id="KW-0313">Glucose metabolism</keyword>
<dbReference type="PANTHER" id="PTHR23429:SF0">
    <property type="entry name" value="GLUCOSE-6-PHOSPHATE 1-DEHYDROGENASE"/>
    <property type="match status" value="1"/>
</dbReference>
<feature type="domain" description="Glucose-6-phosphate dehydrogenase C-terminal" evidence="8">
    <location>
        <begin position="357"/>
        <end position="411"/>
    </location>
</feature>
<dbReference type="GO" id="GO:0004345">
    <property type="term" value="F:glucose-6-phosphate dehydrogenase activity"/>
    <property type="evidence" value="ECO:0007669"/>
    <property type="project" value="InterPro"/>
</dbReference>
<evidence type="ECO:0000256" key="1">
    <source>
        <dbReference type="ARBA" id="ARBA00004937"/>
    </source>
</evidence>
<evidence type="ECO:0000256" key="6">
    <source>
        <dbReference type="ARBA" id="ARBA00023277"/>
    </source>
</evidence>
<evidence type="ECO:0000259" key="7">
    <source>
        <dbReference type="Pfam" id="PF00479"/>
    </source>
</evidence>
<evidence type="ECO:0000256" key="5">
    <source>
        <dbReference type="ARBA" id="ARBA00023002"/>
    </source>
</evidence>
<dbReference type="UniPathway" id="UPA00115"/>
<dbReference type="InterPro" id="IPR001282">
    <property type="entry name" value="G6P_DH"/>
</dbReference>
<dbReference type="GO" id="GO:0006006">
    <property type="term" value="P:glucose metabolic process"/>
    <property type="evidence" value="ECO:0007669"/>
    <property type="project" value="UniProtKB-KW"/>
</dbReference>
<comment type="similarity">
    <text evidence="2">Belongs to the glucose-6-phosphate dehydrogenase family.</text>
</comment>
<dbReference type="Proteomes" id="UP000177885">
    <property type="component" value="Unassembled WGS sequence"/>
</dbReference>
<dbReference type="STRING" id="1802385.A2856_02015"/>
<dbReference type="InterPro" id="IPR022675">
    <property type="entry name" value="G6P_DH_C"/>
</dbReference>
<gene>
    <name evidence="9" type="ORF">A2856_02015</name>
</gene>
<dbReference type="SUPFAM" id="SSF55347">
    <property type="entry name" value="Glyceraldehyde-3-phosphate dehydrogenase-like, C-terminal domain"/>
    <property type="match status" value="1"/>
</dbReference>
<dbReference type="PANTHER" id="PTHR23429">
    <property type="entry name" value="GLUCOSE-6-PHOSPHATE 1-DEHYDROGENASE G6PD"/>
    <property type="match status" value="1"/>
</dbReference>
<reference evidence="9 10" key="1">
    <citation type="journal article" date="2016" name="Nat. Commun.">
        <title>Thousands of microbial genomes shed light on interconnected biogeochemical processes in an aquifer system.</title>
        <authorList>
            <person name="Anantharaman K."/>
            <person name="Brown C.T."/>
            <person name="Hug L.A."/>
            <person name="Sharon I."/>
            <person name="Castelle C.J."/>
            <person name="Probst A.J."/>
            <person name="Thomas B.C."/>
            <person name="Singh A."/>
            <person name="Wilkins M.J."/>
            <person name="Karaoz U."/>
            <person name="Brodie E.L."/>
            <person name="Williams K.H."/>
            <person name="Hubbard S.S."/>
            <person name="Banfield J.F."/>
        </authorList>
    </citation>
    <scope>NUCLEOTIDE SEQUENCE [LARGE SCALE GENOMIC DNA]</scope>
</reference>
<feature type="domain" description="Glucose-6-phosphate dehydrogenase NAD-binding" evidence="7">
    <location>
        <begin position="7"/>
        <end position="181"/>
    </location>
</feature>
<keyword evidence="5" id="KW-0560">Oxidoreductase</keyword>
<dbReference type="Pfam" id="PF02781">
    <property type="entry name" value="G6PD_C"/>
    <property type="match status" value="2"/>
</dbReference>
<dbReference type="InterPro" id="IPR022674">
    <property type="entry name" value="G6P_DH_NAD-bd"/>
</dbReference>
<dbReference type="PROSITE" id="PS00069">
    <property type="entry name" value="G6P_DEHYDROGENASE"/>
    <property type="match status" value="1"/>
</dbReference>
<evidence type="ECO:0000259" key="8">
    <source>
        <dbReference type="Pfam" id="PF02781"/>
    </source>
</evidence>
<keyword evidence="6" id="KW-0119">Carbohydrate metabolism</keyword>
<dbReference type="EMBL" id="MGDT01000007">
    <property type="protein sequence ID" value="OGL66446.1"/>
    <property type="molecule type" value="Genomic_DNA"/>
</dbReference>
<evidence type="ECO:0000256" key="3">
    <source>
        <dbReference type="ARBA" id="ARBA00022526"/>
    </source>
</evidence>
<evidence type="ECO:0000256" key="2">
    <source>
        <dbReference type="ARBA" id="ARBA00009975"/>
    </source>
</evidence>
<dbReference type="Pfam" id="PF00479">
    <property type="entry name" value="G6PD_N"/>
    <property type="match status" value="1"/>
</dbReference>
<sequence>MTGVSLVVFGATGDLTQRKLYPSLYQLAKRGLLPKRFSLYGVSRKKLTDKDFQKNIERDIRSFANGPIDVRALKKVTTKARYLAGDLNHHEAYDQLKARLKDDLRLFYLALPPRLFDPIVKHLDRSGMASNMGAGRSRVIVEKPFGYDYSSGKRLERVLRSSFDEPQIFRIDHYLGKQAVQDLLAYRRGHPAFEQTLDARSVRAIRVDALEPGGLEARGPYYDGAGSIRDMTQNHLLQLVAFMTMKLPKSGSAKDIQSARANVLKSVRPFRNKVDLVIGQYRGYHAEPGVEKDSKTDTYSSLVFEVDDPRWRGVPISVRTGKRLTRKLTCVTVQYKDGARRVFQIDPHPGQGRGMGDYERLLLAAFDGDRSLFVSAAEVLNSWKAVDPFLKKAARMKPIPYRRGSSGPRKKAAR</sequence>
<dbReference type="SUPFAM" id="SSF51735">
    <property type="entry name" value="NAD(P)-binding Rossmann-fold domains"/>
    <property type="match status" value="1"/>
</dbReference>
<dbReference type="InterPro" id="IPR019796">
    <property type="entry name" value="G6P_DH_AS"/>
</dbReference>
<accession>A0A1F7TKD5</accession>
<comment type="pathway">
    <text evidence="1">Carbohydrate degradation; pentose phosphate pathway; D-ribulose 5-phosphate from D-glucose 6-phosphate (oxidative stage): step 1/3.</text>
</comment>
<organism evidence="9 10">
    <name type="scientific">Candidatus Uhrbacteria bacterium RIFCSPHIGHO2_01_FULL_63_20</name>
    <dbReference type="NCBI Taxonomy" id="1802385"/>
    <lineage>
        <taxon>Bacteria</taxon>
        <taxon>Candidatus Uhriibacteriota</taxon>
    </lineage>
</organism>
<name>A0A1F7TKD5_9BACT</name>
<proteinExistence type="inferred from homology"/>
<evidence type="ECO:0000256" key="4">
    <source>
        <dbReference type="ARBA" id="ARBA00022857"/>
    </source>
</evidence>
<protein>
    <recommendedName>
        <fullName evidence="11">Glucose-6-phosphate dehydrogenase (NADP(+))</fullName>
    </recommendedName>
</protein>
<evidence type="ECO:0000313" key="9">
    <source>
        <dbReference type="EMBL" id="OGL66446.1"/>
    </source>
</evidence>
<dbReference type="AlphaFoldDB" id="A0A1F7TKD5"/>
<evidence type="ECO:0000313" key="10">
    <source>
        <dbReference type="Proteomes" id="UP000177885"/>
    </source>
</evidence>
<dbReference type="Gene3D" id="3.30.360.10">
    <property type="entry name" value="Dihydrodipicolinate Reductase, domain 2"/>
    <property type="match status" value="2"/>
</dbReference>
<feature type="domain" description="Glucose-6-phosphate dehydrogenase C-terminal" evidence="8">
    <location>
        <begin position="186"/>
        <end position="344"/>
    </location>
</feature>
<dbReference type="Gene3D" id="3.40.50.720">
    <property type="entry name" value="NAD(P)-binding Rossmann-like Domain"/>
    <property type="match status" value="1"/>
</dbReference>
<evidence type="ECO:0008006" key="11">
    <source>
        <dbReference type="Google" id="ProtNLM"/>
    </source>
</evidence>
<dbReference type="GO" id="GO:0009051">
    <property type="term" value="P:pentose-phosphate shunt, oxidative branch"/>
    <property type="evidence" value="ECO:0007669"/>
    <property type="project" value="TreeGrafter"/>
</dbReference>
<dbReference type="PRINTS" id="PR00079">
    <property type="entry name" value="G6PDHDRGNASE"/>
</dbReference>